<dbReference type="KEGG" id="uru:DSM104443_01913"/>
<proteinExistence type="predicted"/>
<dbReference type="AlphaFoldDB" id="A0A6M4GWV0"/>
<organism evidence="2 3">
    <name type="scientific">Usitatibacter rugosus</name>
    <dbReference type="NCBI Taxonomy" id="2732067"/>
    <lineage>
        <taxon>Bacteria</taxon>
        <taxon>Pseudomonadati</taxon>
        <taxon>Pseudomonadota</taxon>
        <taxon>Betaproteobacteria</taxon>
        <taxon>Nitrosomonadales</taxon>
        <taxon>Usitatibacteraceae</taxon>
        <taxon>Usitatibacter</taxon>
    </lineage>
</organism>
<feature type="chain" id="PRO_5027086842" evidence="1">
    <location>
        <begin position="33"/>
        <end position="182"/>
    </location>
</feature>
<sequence length="182" mass="19370">MLLHVLAMNRALSIASLAAAAVLALAAVPALAQESRPFNPIGRPGGAAVPGAPVAATGSAPIAPPPPSAVRATVNKSIQKLADAWNTPELRKLLSPTYYDRDRVGDALVSKVPRDATLRVLGVESIQVLAQYTQPTTDGMEQEVITKVSVTLRTQVEFNDPVLGFQRREGLNEAIFTLKEIR</sequence>
<reference evidence="2 3" key="1">
    <citation type="submission" date="2020-04" db="EMBL/GenBank/DDBJ databases">
        <title>Usitatibacter rugosus gen. nov., sp. nov. and Usitatibacter palustris sp. nov., novel members of Usitatibacteraceae fam. nov. within the order Nitrosomonadales isolated from soil.</title>
        <authorList>
            <person name="Huber K.J."/>
            <person name="Neumann-Schaal M."/>
            <person name="Geppert A."/>
            <person name="Luckner M."/>
            <person name="Wanner G."/>
            <person name="Overmann J."/>
        </authorList>
    </citation>
    <scope>NUCLEOTIDE SEQUENCE [LARGE SCALE GENOMIC DNA]</scope>
    <source>
        <strain evidence="2 3">0125_3</strain>
    </source>
</reference>
<dbReference type="EMBL" id="CP053069">
    <property type="protein sequence ID" value="QJR10843.1"/>
    <property type="molecule type" value="Genomic_DNA"/>
</dbReference>
<evidence type="ECO:0000256" key="1">
    <source>
        <dbReference type="SAM" id="SignalP"/>
    </source>
</evidence>
<evidence type="ECO:0000313" key="3">
    <source>
        <dbReference type="Proteomes" id="UP000501534"/>
    </source>
</evidence>
<name>A0A6M4GWV0_9PROT</name>
<keyword evidence="3" id="KW-1185">Reference proteome</keyword>
<dbReference type="Proteomes" id="UP000501534">
    <property type="component" value="Chromosome"/>
</dbReference>
<accession>A0A6M4GWV0</accession>
<gene>
    <name evidence="2" type="ORF">DSM104443_01913</name>
</gene>
<keyword evidence="1" id="KW-0732">Signal</keyword>
<protein>
    <submittedName>
        <fullName evidence="2">Uncharacterized protein</fullName>
    </submittedName>
</protein>
<evidence type="ECO:0000313" key="2">
    <source>
        <dbReference type="EMBL" id="QJR10843.1"/>
    </source>
</evidence>
<feature type="signal peptide" evidence="1">
    <location>
        <begin position="1"/>
        <end position="32"/>
    </location>
</feature>